<proteinExistence type="predicted"/>
<keyword evidence="4" id="KW-1185">Reference proteome</keyword>
<protein>
    <recommendedName>
        <fullName evidence="2">DUF8021 domain-containing protein</fullName>
    </recommendedName>
</protein>
<feature type="region of interest" description="Disordered" evidence="1">
    <location>
        <begin position="181"/>
        <end position="201"/>
    </location>
</feature>
<feature type="region of interest" description="Disordered" evidence="1">
    <location>
        <begin position="1"/>
        <end position="30"/>
    </location>
</feature>
<sequence>MGSNITTYRPGGHISSTSHPPAPTPKRGATMHPLTPLLFAPLAAAACSRSALTSARDAFFAAGSANSTAPLATNAKITLNNAVTPLASTPFTSLTNFTPFLAQAVDEEGCQIATMRVSPSQVLSTRLGLNVDGKIAEVEFLQAVQGDQFFRPSGFPSKQPEIYDAPQTPGPPPIIPPGWTPAKGTPKAEVNTATCKPGSGPARALTRTELIYTANTYADGLGGAPWDSCLLGGSPCPRLENGVQTTGECGVGAGSFGFGVFNRRFVADTLTGVVLGQFWFEYSGARVSMPTRLYLHEYFKVDAARLRYVLAPMKGIPKAQAAAEVWKSE</sequence>
<reference evidence="3" key="1">
    <citation type="journal article" date="2020" name="Stud. Mycol.">
        <title>101 Dothideomycetes genomes: a test case for predicting lifestyles and emergence of pathogens.</title>
        <authorList>
            <person name="Haridas S."/>
            <person name="Albert R."/>
            <person name="Binder M."/>
            <person name="Bloem J."/>
            <person name="Labutti K."/>
            <person name="Salamov A."/>
            <person name="Andreopoulos B."/>
            <person name="Baker S."/>
            <person name="Barry K."/>
            <person name="Bills G."/>
            <person name="Bluhm B."/>
            <person name="Cannon C."/>
            <person name="Castanera R."/>
            <person name="Culley D."/>
            <person name="Daum C."/>
            <person name="Ezra D."/>
            <person name="Gonzalez J."/>
            <person name="Henrissat B."/>
            <person name="Kuo A."/>
            <person name="Liang C."/>
            <person name="Lipzen A."/>
            <person name="Lutzoni F."/>
            <person name="Magnuson J."/>
            <person name="Mondo S."/>
            <person name="Nolan M."/>
            <person name="Ohm R."/>
            <person name="Pangilinan J."/>
            <person name="Park H.-J."/>
            <person name="Ramirez L."/>
            <person name="Alfaro M."/>
            <person name="Sun H."/>
            <person name="Tritt A."/>
            <person name="Yoshinaga Y."/>
            <person name="Zwiers L.-H."/>
            <person name="Turgeon B."/>
            <person name="Goodwin S."/>
            <person name="Spatafora J."/>
            <person name="Crous P."/>
            <person name="Grigoriev I."/>
        </authorList>
    </citation>
    <scope>NUCLEOTIDE SEQUENCE</scope>
    <source>
        <strain evidence="3">CBS 262.69</strain>
    </source>
</reference>
<evidence type="ECO:0000313" key="3">
    <source>
        <dbReference type="EMBL" id="KAF2405598.1"/>
    </source>
</evidence>
<evidence type="ECO:0000256" key="1">
    <source>
        <dbReference type="SAM" id="MobiDB-lite"/>
    </source>
</evidence>
<organism evidence="3 4">
    <name type="scientific">Trichodelitschia bisporula</name>
    <dbReference type="NCBI Taxonomy" id="703511"/>
    <lineage>
        <taxon>Eukaryota</taxon>
        <taxon>Fungi</taxon>
        <taxon>Dikarya</taxon>
        <taxon>Ascomycota</taxon>
        <taxon>Pezizomycotina</taxon>
        <taxon>Dothideomycetes</taxon>
        <taxon>Dothideomycetes incertae sedis</taxon>
        <taxon>Phaeotrichales</taxon>
        <taxon>Phaeotrichaceae</taxon>
        <taxon>Trichodelitschia</taxon>
    </lineage>
</organism>
<gene>
    <name evidence="3" type="ORF">EJ06DRAFT_546038</name>
</gene>
<dbReference type="Proteomes" id="UP000799640">
    <property type="component" value="Unassembled WGS sequence"/>
</dbReference>
<feature type="domain" description="DUF8021" evidence="2">
    <location>
        <begin position="205"/>
        <end position="311"/>
    </location>
</feature>
<dbReference type="InterPro" id="IPR058334">
    <property type="entry name" value="DUF8021"/>
</dbReference>
<name>A0A6G1IBC3_9PEZI</name>
<dbReference type="AlphaFoldDB" id="A0A6G1IBC3"/>
<dbReference type="EMBL" id="ML996687">
    <property type="protein sequence ID" value="KAF2405598.1"/>
    <property type="molecule type" value="Genomic_DNA"/>
</dbReference>
<dbReference type="OrthoDB" id="3876723at2759"/>
<evidence type="ECO:0000313" key="4">
    <source>
        <dbReference type="Proteomes" id="UP000799640"/>
    </source>
</evidence>
<dbReference type="Pfam" id="PF26061">
    <property type="entry name" value="DUF8021"/>
    <property type="match status" value="1"/>
</dbReference>
<accession>A0A6G1IBC3</accession>
<evidence type="ECO:0000259" key="2">
    <source>
        <dbReference type="Pfam" id="PF26061"/>
    </source>
</evidence>